<feature type="region of interest" description="Disordered" evidence="1">
    <location>
        <begin position="64"/>
        <end position="145"/>
    </location>
</feature>
<dbReference type="Proteomes" id="UP000008311">
    <property type="component" value="Unassembled WGS sequence"/>
</dbReference>
<dbReference type="InParanoid" id="B9RL52"/>
<evidence type="ECO:0000256" key="1">
    <source>
        <dbReference type="SAM" id="MobiDB-lite"/>
    </source>
</evidence>
<dbReference type="AlphaFoldDB" id="B9RL52"/>
<accession>B9RL52</accession>
<protein>
    <submittedName>
        <fullName evidence="2">Uncharacterized protein</fullName>
    </submittedName>
</protein>
<keyword evidence="3" id="KW-1185">Reference proteome</keyword>
<name>B9RL52_RICCO</name>
<evidence type="ECO:0000313" key="3">
    <source>
        <dbReference type="Proteomes" id="UP000008311"/>
    </source>
</evidence>
<reference evidence="3" key="1">
    <citation type="journal article" date="2010" name="Nat. Biotechnol.">
        <title>Draft genome sequence of the oilseed species Ricinus communis.</title>
        <authorList>
            <person name="Chan A.P."/>
            <person name="Crabtree J."/>
            <person name="Zhao Q."/>
            <person name="Lorenzi H."/>
            <person name="Orvis J."/>
            <person name="Puiu D."/>
            <person name="Melake-Berhan A."/>
            <person name="Jones K.M."/>
            <person name="Redman J."/>
            <person name="Chen G."/>
            <person name="Cahoon E.B."/>
            <person name="Gedil M."/>
            <person name="Stanke M."/>
            <person name="Haas B.J."/>
            <person name="Wortman J.R."/>
            <person name="Fraser-Liggett C.M."/>
            <person name="Ravel J."/>
            <person name="Rabinowicz P.D."/>
        </authorList>
    </citation>
    <scope>NUCLEOTIDE SEQUENCE [LARGE SCALE GENOMIC DNA]</scope>
    <source>
        <strain evidence="3">cv. Hale</strain>
    </source>
</reference>
<gene>
    <name evidence="2" type="ORF">RCOM_1666160</name>
</gene>
<evidence type="ECO:0000313" key="2">
    <source>
        <dbReference type="EMBL" id="EEF47871.1"/>
    </source>
</evidence>
<feature type="compositionally biased region" description="Basic and acidic residues" evidence="1">
    <location>
        <begin position="99"/>
        <end position="109"/>
    </location>
</feature>
<feature type="compositionally biased region" description="Basic and acidic residues" evidence="1">
    <location>
        <begin position="118"/>
        <end position="129"/>
    </location>
</feature>
<proteinExistence type="predicted"/>
<sequence>METCKIPAWQFLVSLVSDEQDPANVREVQTDEKSTENDISSGKIVLPLVADPAISNLENKMHVDGDSTLMEKRKSKKKNAESGVSMTDDKLNNIPISSKELEIENEQKREKKKRKREHKDAKSIEDGCTNRHVSLASKKPDPEDVSKVEICKKSSENGISSGKQVLPLDADSVVTNSEKKIWGPYLLLEAISLMNMVAANH</sequence>
<organism evidence="2 3">
    <name type="scientific">Ricinus communis</name>
    <name type="common">Castor bean</name>
    <dbReference type="NCBI Taxonomy" id="3988"/>
    <lineage>
        <taxon>Eukaryota</taxon>
        <taxon>Viridiplantae</taxon>
        <taxon>Streptophyta</taxon>
        <taxon>Embryophyta</taxon>
        <taxon>Tracheophyta</taxon>
        <taxon>Spermatophyta</taxon>
        <taxon>Magnoliopsida</taxon>
        <taxon>eudicotyledons</taxon>
        <taxon>Gunneridae</taxon>
        <taxon>Pentapetalae</taxon>
        <taxon>rosids</taxon>
        <taxon>fabids</taxon>
        <taxon>Malpighiales</taxon>
        <taxon>Euphorbiaceae</taxon>
        <taxon>Acalyphoideae</taxon>
        <taxon>Acalypheae</taxon>
        <taxon>Ricinus</taxon>
    </lineage>
</organism>
<dbReference type="EMBL" id="EQ973787">
    <property type="protein sequence ID" value="EEF47871.1"/>
    <property type="molecule type" value="Genomic_DNA"/>
</dbReference>